<keyword evidence="9" id="KW-1185">Reference proteome</keyword>
<reference evidence="8 9" key="1">
    <citation type="submission" date="2024-03" db="EMBL/GenBank/DDBJ databases">
        <title>Complete genome sequence of the green alga Chloropicon roscoffensis RCC1871.</title>
        <authorList>
            <person name="Lemieux C."/>
            <person name="Pombert J.-F."/>
            <person name="Otis C."/>
            <person name="Turmel M."/>
        </authorList>
    </citation>
    <scope>NUCLEOTIDE SEQUENCE [LARGE SCALE GENOMIC DNA]</scope>
    <source>
        <strain evidence="8 9">RCC1871</strain>
    </source>
</reference>
<evidence type="ECO:0000259" key="7">
    <source>
        <dbReference type="PROSITE" id="PS51032"/>
    </source>
</evidence>
<keyword evidence="5" id="KW-0539">Nucleus</keyword>
<comment type="subcellular location">
    <subcellularLocation>
        <location evidence="1">Nucleus</location>
    </subcellularLocation>
</comment>
<feature type="domain" description="AP2/ERF" evidence="7">
    <location>
        <begin position="283"/>
        <end position="341"/>
    </location>
</feature>
<dbReference type="Pfam" id="PF00847">
    <property type="entry name" value="AP2"/>
    <property type="match status" value="1"/>
</dbReference>
<dbReference type="InterPro" id="IPR001471">
    <property type="entry name" value="AP2/ERF_dom"/>
</dbReference>
<evidence type="ECO:0000256" key="2">
    <source>
        <dbReference type="ARBA" id="ARBA00023015"/>
    </source>
</evidence>
<dbReference type="Gene3D" id="3.30.730.10">
    <property type="entry name" value="AP2/ERF domain"/>
    <property type="match status" value="2"/>
</dbReference>
<dbReference type="InterPro" id="IPR016177">
    <property type="entry name" value="DNA-bd_dom_sf"/>
</dbReference>
<name>A0AAX4NZK9_9CHLO</name>
<feature type="region of interest" description="Disordered" evidence="6">
    <location>
        <begin position="1"/>
        <end position="21"/>
    </location>
</feature>
<evidence type="ECO:0000256" key="5">
    <source>
        <dbReference type="ARBA" id="ARBA00023242"/>
    </source>
</evidence>
<evidence type="ECO:0000256" key="3">
    <source>
        <dbReference type="ARBA" id="ARBA00023125"/>
    </source>
</evidence>
<dbReference type="GO" id="GO:0005634">
    <property type="term" value="C:nucleus"/>
    <property type="evidence" value="ECO:0007669"/>
    <property type="project" value="UniProtKB-SubCell"/>
</dbReference>
<dbReference type="PANTHER" id="PTHR32467:SF90">
    <property type="entry name" value="AP2-LIKE ETHYLENE-RESPONSIVE TRANSCRIPTION FACTOR AIL1"/>
    <property type="match status" value="1"/>
</dbReference>
<gene>
    <name evidence="8" type="ORF">HKI87_01g04300</name>
</gene>
<dbReference type="PROSITE" id="PS51032">
    <property type="entry name" value="AP2_ERF"/>
    <property type="match status" value="2"/>
</dbReference>
<evidence type="ECO:0000256" key="6">
    <source>
        <dbReference type="SAM" id="MobiDB-lite"/>
    </source>
</evidence>
<protein>
    <submittedName>
        <fullName evidence="8">AP2-like ethylene-responsive transcription factor</fullName>
    </submittedName>
</protein>
<evidence type="ECO:0000313" key="9">
    <source>
        <dbReference type="Proteomes" id="UP001472866"/>
    </source>
</evidence>
<proteinExistence type="predicted"/>
<dbReference type="Proteomes" id="UP001472866">
    <property type="component" value="Chromosome 01"/>
</dbReference>
<dbReference type="InterPro" id="IPR036955">
    <property type="entry name" value="AP2/ERF_dom_sf"/>
</dbReference>
<organism evidence="8 9">
    <name type="scientific">Chloropicon roscoffensis</name>
    <dbReference type="NCBI Taxonomy" id="1461544"/>
    <lineage>
        <taxon>Eukaryota</taxon>
        <taxon>Viridiplantae</taxon>
        <taxon>Chlorophyta</taxon>
        <taxon>Chloropicophyceae</taxon>
        <taxon>Chloropicales</taxon>
        <taxon>Chloropicaceae</taxon>
        <taxon>Chloropicon</taxon>
    </lineage>
</organism>
<dbReference type="EMBL" id="CP151501">
    <property type="protein sequence ID" value="WZN58906.1"/>
    <property type="molecule type" value="Genomic_DNA"/>
</dbReference>
<dbReference type="PRINTS" id="PR00367">
    <property type="entry name" value="ETHRSPELEMNT"/>
</dbReference>
<dbReference type="PANTHER" id="PTHR32467">
    <property type="entry name" value="AP2-LIKE ETHYLENE-RESPONSIVE TRANSCRIPTION FACTOR"/>
    <property type="match status" value="1"/>
</dbReference>
<evidence type="ECO:0000256" key="4">
    <source>
        <dbReference type="ARBA" id="ARBA00023163"/>
    </source>
</evidence>
<dbReference type="AlphaFoldDB" id="A0AAX4NZK9"/>
<sequence>MRSVPAKGKGAAVAPEPMIAGKKAKVRAEDSAVRSATPASLPFEEPLKGAPAATRQIDVPPAASSPLSDFQAGLPMSPKDIVICAGKRKRERELLAGVPLMSVDFMRSGTLFDDFEISRLTPSEPAPPATAQESPIARALCSTIADHLASGQMKVDPLTRRCVPNDIFVRAIGADGVLPAAVPVKKHSKYRGVTKHRRSGRWESHIWIKETGKQMYLGAYEQEEHAAEAYDVAALKIKGDRAKLNFEKSKYGQYLELLDTLTLAELVKTVKSRVPPAQRLSSNYRGVFYSNRHQMWEAKYQTQDKKQTRSLGLHETEEGAAKAFDRAMVAAHGNLCTINFNHSDYERELLTFHEAQLRKLEDGRGK</sequence>
<evidence type="ECO:0000256" key="1">
    <source>
        <dbReference type="ARBA" id="ARBA00004123"/>
    </source>
</evidence>
<feature type="domain" description="AP2/ERF" evidence="7">
    <location>
        <begin position="189"/>
        <end position="247"/>
    </location>
</feature>
<dbReference type="GO" id="GO:0003677">
    <property type="term" value="F:DNA binding"/>
    <property type="evidence" value="ECO:0007669"/>
    <property type="project" value="UniProtKB-KW"/>
</dbReference>
<dbReference type="GO" id="GO:0003700">
    <property type="term" value="F:DNA-binding transcription factor activity"/>
    <property type="evidence" value="ECO:0007669"/>
    <property type="project" value="InterPro"/>
</dbReference>
<dbReference type="CDD" id="cd00018">
    <property type="entry name" value="AP2"/>
    <property type="match status" value="1"/>
</dbReference>
<keyword evidence="4" id="KW-0804">Transcription</keyword>
<accession>A0AAX4NZK9</accession>
<dbReference type="SMART" id="SM00380">
    <property type="entry name" value="AP2"/>
    <property type="match status" value="2"/>
</dbReference>
<keyword evidence="2" id="KW-0805">Transcription regulation</keyword>
<dbReference type="SUPFAM" id="SSF54171">
    <property type="entry name" value="DNA-binding domain"/>
    <property type="match status" value="2"/>
</dbReference>
<evidence type="ECO:0000313" key="8">
    <source>
        <dbReference type="EMBL" id="WZN58906.1"/>
    </source>
</evidence>
<keyword evidence="3" id="KW-0238">DNA-binding</keyword>